<evidence type="ECO:0000313" key="18">
    <source>
        <dbReference type="EMBL" id="PHJ22714.1"/>
    </source>
</evidence>
<feature type="compositionally biased region" description="Basic and acidic residues" evidence="16">
    <location>
        <begin position="748"/>
        <end position="782"/>
    </location>
</feature>
<feature type="compositionally biased region" description="Basic and acidic residues" evidence="16">
    <location>
        <begin position="1128"/>
        <end position="1148"/>
    </location>
</feature>
<evidence type="ECO:0000256" key="6">
    <source>
        <dbReference type="ARBA" id="ARBA00022723"/>
    </source>
</evidence>
<evidence type="ECO:0000256" key="15">
    <source>
        <dbReference type="SAM" id="Coils"/>
    </source>
</evidence>
<feature type="compositionally biased region" description="Basic and acidic residues" evidence="16">
    <location>
        <begin position="1245"/>
        <end position="1262"/>
    </location>
</feature>
<dbReference type="InterPro" id="IPR000058">
    <property type="entry name" value="Znf_AN1"/>
</dbReference>
<evidence type="ECO:0000313" key="19">
    <source>
        <dbReference type="Proteomes" id="UP000221165"/>
    </source>
</evidence>
<dbReference type="OrthoDB" id="6513042at2759"/>
<dbReference type="PANTHER" id="PTHR43788">
    <property type="entry name" value="DNA2/NAM7 HELICASE FAMILY MEMBER"/>
    <property type="match status" value="1"/>
</dbReference>
<dbReference type="GO" id="GO:0005634">
    <property type="term" value="C:nucleus"/>
    <property type="evidence" value="ECO:0007669"/>
    <property type="project" value="UniProtKB-SubCell"/>
</dbReference>
<evidence type="ECO:0000256" key="13">
    <source>
        <dbReference type="ARBA" id="ARBA00023242"/>
    </source>
</evidence>
<comment type="subcellular location">
    <subcellularLocation>
        <location evidence="2">Cytoplasm</location>
    </subcellularLocation>
    <subcellularLocation>
        <location evidence="1">Nucleus</location>
    </subcellularLocation>
</comment>
<comment type="caution">
    <text evidence="18">The sequence shown here is derived from an EMBL/GenBank/DDBJ whole genome shotgun (WGS) entry which is preliminary data.</text>
</comment>
<protein>
    <recommendedName>
        <fullName evidence="4">DNA helicase</fullName>
        <ecNumber evidence="4">3.6.4.12</ecNumber>
    </recommendedName>
</protein>
<feature type="region of interest" description="Disordered" evidence="16">
    <location>
        <begin position="985"/>
        <end position="1032"/>
    </location>
</feature>
<evidence type="ECO:0000256" key="9">
    <source>
        <dbReference type="ARBA" id="ARBA00022801"/>
    </source>
</evidence>
<dbReference type="SMART" id="SM00393">
    <property type="entry name" value="R3H"/>
    <property type="match status" value="1"/>
</dbReference>
<proteinExistence type="inferred from homology"/>
<dbReference type="GO" id="GO:0043139">
    <property type="term" value="F:5'-3' DNA helicase activity"/>
    <property type="evidence" value="ECO:0007669"/>
    <property type="project" value="TreeGrafter"/>
</dbReference>
<feature type="region of interest" description="Disordered" evidence="16">
    <location>
        <begin position="1442"/>
        <end position="1461"/>
    </location>
</feature>
<dbReference type="SUPFAM" id="SSF82708">
    <property type="entry name" value="R3H domain"/>
    <property type="match status" value="1"/>
</dbReference>
<dbReference type="Pfam" id="PF13087">
    <property type="entry name" value="AAA_12"/>
    <property type="match status" value="1"/>
</dbReference>
<sequence length="1461" mass="160513">MSSRVDTFADCHQALLRAEHAAETDELETLLQTSSLSELEAQGLALPRLVIRETRSGLYSRTLVDFCTKRGLHTLQNEEKKNSRSVIPPKKNELERDNDIGGSSTSSSICLPEHHRFTPGDIVGIFDNANNAVNKGSKGALATGVVYKVRSLYISVAFDTDDWSEGEEITAKKAVHLVLLSSNVTIERQLKALERLRSYPPDGPAGHLLNVCFGYQEPGFRQPTELRGERGEQEEEQEEGGTGKENKRGTRRRRPSENEDVGDQSNDASASPLSAVPSQSCDVASCEEDLSCFLHGPPSSASCHSDLSTCEGYPWFSRSLLPSQKVAVTRSLRSQDIFLIHGPPGTGKSTTVVELLLQLAARGKRVLACAPSNIAVDNLLERVAFFSTSEKTMPSSCGPAPAPASSSSLSSNSDQHCSTGSSKTTRKEETLTGRDGIPSCSSPSPTPFVRSNVLTGLPAKLQRCVRLGHPARIDESLSRFSLESQLNKSEEARLSREIRRELDSNLEILRDRRKLEKKVTEDSLNGKSRTGTHPGAGGGGETGAGVATKLSTGVYTAARRAIRQEIRSLRQELRKFERKAVEEVLKQSPIVFATCAGADDEALRQLCGGGEDRRGGGGGGRSGGIEDGFDVVVIDEAAQALEAVCWIPLLYGRQGVLAGDHCQLPPTIKSREAMRDGLSITLFERLMRGPFGLKISQLLDTQFRMHKKIMQWSNVQFYHGDLKAHASVATRVLKDHHQEGREDDDNEDRTAGENESERKKEQHRGKVEQDDAEGTGKDKKTTDPPNQTPSHGAMYEVISESVNAAPPFLWIDTAGVSWLQEDSATVEGTSSYSSHPGKDVGDGFCRSRSNVGEAAIVIKYLEHLLSTYTRLDPSDICVITPYRKQVQLIRRLLNDATTQQEDMDTFKHAGSTVYRNNVHRSLSSTSVNTVDGFQGREGEVVVISLVRSNPWGEVGFLSDVRRLNVAVTRAKRHLVIIGDSETVAGRGSEEQVAQQKHGDGSERVSKRRETKVEELKAEEKSSTHVETKENDSLQRRARAILQSLYSYACDEGEIRSALEFVDICDVPARSSAEFGHPAGHPGTSKQQNRSEGGVRGAEAGEANEGKGDTRRPASGLSRAAANRKKKKEKAEILNKGPGGEERSREVDAHPSTFTAKNIRPEESTEERIRRILVEFQQRQRKPQAATNVCLSVYTFPSSLSAYERRTVHAVAEDLGLAHTSAGDGDERRVVVSLPGASGKGTQSQGDREQPQQAPEKPKREEGLVSQKAAKTESRQEPEERETEEKTDAQSYHDVNIEKHGSGCQQETGAASLDTSRMSKSRNKKKKDMCTVDEDIDALLETITKEDWTCHYSEGKCKASTKVLGRVCPFCQKRFCFSHSMPEIHGCGNAAAVHARKAFRENGQKERRKDEEEAAKKRGASSVFTNKSVAGNVYSRSVVQQRLKGKLEEEKKKRTVQKKEKK</sequence>
<dbReference type="InterPro" id="IPR047187">
    <property type="entry name" value="SF1_C_Upf1"/>
</dbReference>
<feature type="region of interest" description="Disordered" evidence="16">
    <location>
        <begin position="221"/>
        <end position="275"/>
    </location>
</feature>
<keyword evidence="15" id="KW-0175">Coiled coil</keyword>
<feature type="compositionally biased region" description="Gly residues" evidence="16">
    <location>
        <begin position="534"/>
        <end position="543"/>
    </location>
</feature>
<dbReference type="SUPFAM" id="SSF118310">
    <property type="entry name" value="AN1-like Zinc finger"/>
    <property type="match status" value="1"/>
</dbReference>
<dbReference type="InterPro" id="IPR041679">
    <property type="entry name" value="DNA2/NAM7-like_C"/>
</dbReference>
<gene>
    <name evidence="18" type="ORF">CSUI_003440</name>
</gene>
<dbReference type="SMART" id="SM00154">
    <property type="entry name" value="ZnF_AN1"/>
    <property type="match status" value="1"/>
</dbReference>
<dbReference type="GO" id="GO:0005737">
    <property type="term" value="C:cytoplasm"/>
    <property type="evidence" value="ECO:0007669"/>
    <property type="project" value="UniProtKB-SubCell"/>
</dbReference>
<dbReference type="CDD" id="cd18808">
    <property type="entry name" value="SF1_C_Upf1"/>
    <property type="match status" value="1"/>
</dbReference>
<keyword evidence="6" id="KW-0479">Metal-binding</keyword>
<feature type="compositionally biased region" description="Basic and acidic residues" evidence="16">
    <location>
        <begin position="1010"/>
        <end position="1032"/>
    </location>
</feature>
<dbReference type="InterPro" id="IPR050534">
    <property type="entry name" value="Coronavir_polyprotein_1ab"/>
</dbReference>
<dbReference type="GO" id="GO:0005524">
    <property type="term" value="F:ATP binding"/>
    <property type="evidence" value="ECO:0007669"/>
    <property type="project" value="UniProtKB-KW"/>
</dbReference>
<keyword evidence="8" id="KW-0863">Zinc-finger</keyword>
<evidence type="ECO:0000256" key="12">
    <source>
        <dbReference type="ARBA" id="ARBA00022840"/>
    </source>
</evidence>
<comment type="similarity">
    <text evidence="3">Belongs to the DNA2/NAM7 helicase family.</text>
</comment>
<feature type="region of interest" description="Disordered" evidence="16">
    <location>
        <begin position="1072"/>
        <end position="1164"/>
    </location>
</feature>
<feature type="region of interest" description="Disordered" evidence="16">
    <location>
        <begin position="735"/>
        <end position="792"/>
    </location>
</feature>
<dbReference type="SMART" id="SM00487">
    <property type="entry name" value="DEXDc"/>
    <property type="match status" value="1"/>
</dbReference>
<evidence type="ECO:0000256" key="10">
    <source>
        <dbReference type="ARBA" id="ARBA00022806"/>
    </source>
</evidence>
<dbReference type="InterPro" id="IPR003593">
    <property type="entry name" value="AAA+_ATPase"/>
</dbReference>
<feature type="compositionally biased region" description="Polar residues" evidence="16">
    <location>
        <begin position="1302"/>
        <end position="1314"/>
    </location>
</feature>
<dbReference type="InterPro" id="IPR041677">
    <property type="entry name" value="DNA2/NAM7_AAA_11"/>
</dbReference>
<dbReference type="Pfam" id="PF21138">
    <property type="entry name" value="SMUBP-2_HCS1_1B"/>
    <property type="match status" value="2"/>
</dbReference>
<evidence type="ECO:0000256" key="1">
    <source>
        <dbReference type="ARBA" id="ARBA00004123"/>
    </source>
</evidence>
<dbReference type="RefSeq" id="XP_067924391.1">
    <property type="nucleotide sequence ID" value="XM_068063638.1"/>
</dbReference>
<keyword evidence="11" id="KW-0862">Zinc</keyword>
<dbReference type="GeneID" id="94426849"/>
<keyword evidence="10" id="KW-0347">Helicase</keyword>
<accession>A0A2C6L557</accession>
<evidence type="ECO:0000259" key="17">
    <source>
        <dbReference type="PROSITE" id="PS51061"/>
    </source>
</evidence>
<comment type="catalytic activity">
    <reaction evidence="14">
        <text>ATP + H2O = ADP + phosphate + H(+)</text>
        <dbReference type="Rhea" id="RHEA:13065"/>
        <dbReference type="ChEBI" id="CHEBI:15377"/>
        <dbReference type="ChEBI" id="CHEBI:15378"/>
        <dbReference type="ChEBI" id="CHEBI:30616"/>
        <dbReference type="ChEBI" id="CHEBI:43474"/>
        <dbReference type="ChEBI" id="CHEBI:456216"/>
        <dbReference type="EC" id="3.6.4.12"/>
    </reaction>
    <physiologicalReaction direction="left-to-right" evidence="14">
        <dbReference type="Rhea" id="RHEA:13066"/>
    </physiologicalReaction>
</comment>
<dbReference type="InterPro" id="IPR014001">
    <property type="entry name" value="Helicase_ATP-bd"/>
</dbReference>
<feature type="coiled-coil region" evidence="15">
    <location>
        <begin position="559"/>
        <end position="586"/>
    </location>
</feature>
<evidence type="ECO:0000256" key="3">
    <source>
        <dbReference type="ARBA" id="ARBA00007913"/>
    </source>
</evidence>
<feature type="compositionally biased region" description="Basic and acidic residues" evidence="16">
    <location>
        <begin position="90"/>
        <end position="99"/>
    </location>
</feature>
<feature type="compositionally biased region" description="Low complexity" evidence="16">
    <location>
        <begin position="394"/>
        <end position="413"/>
    </location>
</feature>
<evidence type="ECO:0000256" key="7">
    <source>
        <dbReference type="ARBA" id="ARBA00022741"/>
    </source>
</evidence>
<evidence type="ECO:0000256" key="2">
    <source>
        <dbReference type="ARBA" id="ARBA00004496"/>
    </source>
</evidence>
<organism evidence="18 19">
    <name type="scientific">Cystoisospora suis</name>
    <dbReference type="NCBI Taxonomy" id="483139"/>
    <lineage>
        <taxon>Eukaryota</taxon>
        <taxon>Sar</taxon>
        <taxon>Alveolata</taxon>
        <taxon>Apicomplexa</taxon>
        <taxon>Conoidasida</taxon>
        <taxon>Coccidia</taxon>
        <taxon>Eucoccidiorida</taxon>
        <taxon>Eimeriorina</taxon>
        <taxon>Sarcocystidae</taxon>
        <taxon>Cystoisospora</taxon>
    </lineage>
</organism>
<dbReference type="GO" id="GO:0016787">
    <property type="term" value="F:hydrolase activity"/>
    <property type="evidence" value="ECO:0007669"/>
    <property type="project" value="UniProtKB-KW"/>
</dbReference>
<name>A0A2C6L557_9APIC</name>
<evidence type="ECO:0000256" key="14">
    <source>
        <dbReference type="ARBA" id="ARBA00048432"/>
    </source>
</evidence>
<feature type="compositionally biased region" description="Polar residues" evidence="16">
    <location>
        <begin position="414"/>
        <end position="423"/>
    </location>
</feature>
<dbReference type="Gene3D" id="4.10.1110.10">
    <property type="entry name" value="AN1-like Zinc finger"/>
    <property type="match status" value="1"/>
</dbReference>
<dbReference type="InterPro" id="IPR035896">
    <property type="entry name" value="AN1-like_Znf"/>
</dbReference>
<feature type="compositionally biased region" description="Basic residues" evidence="16">
    <location>
        <begin position="1452"/>
        <end position="1461"/>
    </location>
</feature>
<keyword evidence="13" id="KW-0539">Nucleus</keyword>
<dbReference type="SMART" id="SM00382">
    <property type="entry name" value="AAA"/>
    <property type="match status" value="1"/>
</dbReference>
<dbReference type="EC" id="3.6.4.12" evidence="4"/>
<evidence type="ECO:0000256" key="16">
    <source>
        <dbReference type="SAM" id="MobiDB-lite"/>
    </source>
</evidence>
<reference evidence="18 19" key="1">
    <citation type="journal article" date="2017" name="Int. J. Parasitol.">
        <title>The genome of the protozoan parasite Cystoisospora suis and a reverse vaccinology approach to identify vaccine candidates.</title>
        <authorList>
            <person name="Palmieri N."/>
            <person name="Shrestha A."/>
            <person name="Ruttkowski B."/>
            <person name="Beck T."/>
            <person name="Vogl C."/>
            <person name="Tomley F."/>
            <person name="Blake D.P."/>
            <person name="Joachim A."/>
        </authorList>
    </citation>
    <scope>NUCLEOTIDE SEQUENCE [LARGE SCALE GENOMIC DNA]</scope>
    <source>
        <strain evidence="18 19">Wien I</strain>
    </source>
</reference>
<keyword evidence="7" id="KW-0547">Nucleotide-binding</keyword>
<dbReference type="Gene3D" id="3.30.1370.50">
    <property type="entry name" value="R3H-like domain"/>
    <property type="match status" value="1"/>
</dbReference>
<feature type="compositionally biased region" description="Basic and acidic residues" evidence="16">
    <location>
        <begin position="1400"/>
        <end position="1415"/>
    </location>
</feature>
<feature type="region of interest" description="Disordered" evidence="16">
    <location>
        <begin position="1400"/>
        <end position="1422"/>
    </location>
</feature>
<dbReference type="Pfam" id="PF01424">
    <property type="entry name" value="R3H"/>
    <property type="match status" value="1"/>
</dbReference>
<feature type="compositionally biased region" description="Basic and acidic residues" evidence="16">
    <location>
        <begin position="1269"/>
        <end position="1287"/>
    </location>
</feature>
<dbReference type="InterPro" id="IPR027417">
    <property type="entry name" value="P-loop_NTPase"/>
</dbReference>
<feature type="region of interest" description="Disordered" evidence="16">
    <location>
        <begin position="391"/>
        <end position="444"/>
    </location>
</feature>
<feature type="region of interest" description="Disordered" evidence="16">
    <location>
        <begin position="517"/>
        <end position="546"/>
    </location>
</feature>
<feature type="region of interest" description="Disordered" evidence="16">
    <location>
        <begin position="1234"/>
        <end position="1327"/>
    </location>
</feature>
<dbReference type="InterPro" id="IPR001374">
    <property type="entry name" value="R3H_dom"/>
</dbReference>
<dbReference type="VEuPathDB" id="ToxoDB:CSUI_003440"/>
<keyword evidence="12" id="KW-0067">ATP-binding</keyword>
<feature type="domain" description="R3H" evidence="17">
    <location>
        <begin position="1162"/>
        <end position="1235"/>
    </location>
</feature>
<dbReference type="EMBL" id="MIGC01001534">
    <property type="protein sequence ID" value="PHJ22714.1"/>
    <property type="molecule type" value="Genomic_DNA"/>
</dbReference>
<keyword evidence="9" id="KW-0378">Hydrolase</keyword>
<evidence type="ECO:0000256" key="5">
    <source>
        <dbReference type="ARBA" id="ARBA00022490"/>
    </source>
</evidence>
<dbReference type="SUPFAM" id="SSF52540">
    <property type="entry name" value="P-loop containing nucleoside triphosphate hydrolases"/>
    <property type="match status" value="1"/>
</dbReference>
<dbReference type="Pfam" id="PF13086">
    <property type="entry name" value="AAA_11"/>
    <property type="match status" value="1"/>
</dbReference>
<dbReference type="Gene3D" id="3.40.50.300">
    <property type="entry name" value="P-loop containing nucleotide triphosphate hydrolases"/>
    <property type="match status" value="2"/>
</dbReference>
<keyword evidence="5" id="KW-0963">Cytoplasm</keyword>
<feature type="region of interest" description="Disordered" evidence="16">
    <location>
        <begin position="77"/>
        <end position="105"/>
    </location>
</feature>
<keyword evidence="19" id="KW-1185">Reference proteome</keyword>
<evidence type="ECO:0000256" key="4">
    <source>
        <dbReference type="ARBA" id="ARBA00012551"/>
    </source>
</evidence>
<dbReference type="GO" id="GO:0008270">
    <property type="term" value="F:zinc ion binding"/>
    <property type="evidence" value="ECO:0007669"/>
    <property type="project" value="UniProtKB-KW"/>
</dbReference>
<dbReference type="Proteomes" id="UP000221165">
    <property type="component" value="Unassembled WGS sequence"/>
</dbReference>
<dbReference type="InterPro" id="IPR036867">
    <property type="entry name" value="R3H_dom_sf"/>
</dbReference>
<dbReference type="InterPro" id="IPR048761">
    <property type="entry name" value="SMUBP-2_HCS1_1B"/>
</dbReference>
<dbReference type="GO" id="GO:0003723">
    <property type="term" value="F:RNA binding"/>
    <property type="evidence" value="ECO:0007669"/>
    <property type="project" value="InterPro"/>
</dbReference>
<dbReference type="PROSITE" id="PS51061">
    <property type="entry name" value="R3H"/>
    <property type="match status" value="1"/>
</dbReference>
<dbReference type="PANTHER" id="PTHR43788:SF8">
    <property type="entry name" value="DNA-BINDING PROTEIN SMUBP-2"/>
    <property type="match status" value="1"/>
</dbReference>
<evidence type="ECO:0000256" key="11">
    <source>
        <dbReference type="ARBA" id="ARBA00022833"/>
    </source>
</evidence>
<feature type="compositionally biased region" description="Polar residues" evidence="16">
    <location>
        <begin position="263"/>
        <end position="275"/>
    </location>
</feature>
<evidence type="ECO:0000256" key="8">
    <source>
        <dbReference type="ARBA" id="ARBA00022771"/>
    </source>
</evidence>